<name>A0A1Q4V050_9ACTN</name>
<proteinExistence type="predicted"/>
<protein>
    <submittedName>
        <fullName evidence="3">SGNH hydrolase</fullName>
    </submittedName>
</protein>
<dbReference type="RefSeq" id="WP_073793885.1">
    <property type="nucleotide sequence ID" value="NZ_LFBV01000010.1"/>
</dbReference>
<dbReference type="Pfam" id="PF13472">
    <property type="entry name" value="Lipase_GDSL_2"/>
    <property type="match status" value="1"/>
</dbReference>
<feature type="domain" description="SGNH hydrolase-type esterase" evidence="2">
    <location>
        <begin position="250"/>
        <end position="441"/>
    </location>
</feature>
<keyword evidence="3" id="KW-0378">Hydrolase</keyword>
<dbReference type="InterPro" id="IPR036514">
    <property type="entry name" value="SGNH_hydro_sf"/>
</dbReference>
<feature type="region of interest" description="Disordered" evidence="1">
    <location>
        <begin position="36"/>
        <end position="72"/>
    </location>
</feature>
<gene>
    <name evidence="3" type="ORF">AB852_32750</name>
</gene>
<dbReference type="InterPro" id="IPR013830">
    <property type="entry name" value="SGNH_hydro"/>
</dbReference>
<evidence type="ECO:0000256" key="1">
    <source>
        <dbReference type="SAM" id="MobiDB-lite"/>
    </source>
</evidence>
<dbReference type="Gene3D" id="3.40.50.1110">
    <property type="entry name" value="SGNH hydrolase"/>
    <property type="match status" value="1"/>
</dbReference>
<dbReference type="PANTHER" id="PTHR43784:SF2">
    <property type="entry name" value="GDSL-LIKE LIPASE_ACYLHYDROLASE, PUTATIVE (AFU_ORTHOLOGUE AFUA_2G00820)-RELATED"/>
    <property type="match status" value="1"/>
</dbReference>
<comment type="caution">
    <text evidence="3">The sequence shown here is derived from an EMBL/GenBank/DDBJ whole genome shotgun (WGS) entry which is preliminary data.</text>
</comment>
<organism evidence="3 4">
    <name type="scientific">Streptomyces uncialis</name>
    <dbReference type="NCBI Taxonomy" id="1048205"/>
    <lineage>
        <taxon>Bacteria</taxon>
        <taxon>Bacillati</taxon>
        <taxon>Actinomycetota</taxon>
        <taxon>Actinomycetes</taxon>
        <taxon>Kitasatosporales</taxon>
        <taxon>Streptomycetaceae</taxon>
        <taxon>Streptomyces</taxon>
    </lineage>
</organism>
<dbReference type="PANTHER" id="PTHR43784">
    <property type="entry name" value="GDSL-LIKE LIPASE/ACYLHYDROLASE, PUTATIVE (AFU_ORTHOLOGUE AFUA_2G00820)-RELATED"/>
    <property type="match status" value="1"/>
</dbReference>
<keyword evidence="4" id="KW-1185">Reference proteome</keyword>
<dbReference type="InterPro" id="IPR053140">
    <property type="entry name" value="GDSL_Rv0518-like"/>
</dbReference>
<dbReference type="CDD" id="cd01830">
    <property type="entry name" value="XynE_like"/>
    <property type="match status" value="1"/>
</dbReference>
<dbReference type="EMBL" id="LFBV01000010">
    <property type="protein sequence ID" value="OKH91204.1"/>
    <property type="molecule type" value="Genomic_DNA"/>
</dbReference>
<dbReference type="AlphaFoldDB" id="A0A1Q4V050"/>
<accession>A0A1Q4V050</accession>
<feature type="compositionally biased region" description="Low complexity" evidence="1">
    <location>
        <begin position="58"/>
        <end position="72"/>
    </location>
</feature>
<sequence length="459" mass="47483">MTERHDRDPGTPRRGGTLLAAVLSVAVLVSAGVHSVVPGGPDEDGVRAVQGGAGPGKAAGNPARGSARADSASAGGWAATWATAPVGAEPRTGADGWANRSLRNVVHTSAGGTGARVTLSNLYGAAPLNITHASLAVAAAPGSAAAEPGTLRRLLFAGRPSVVVAPGAQIVSDAVALRVPADTDMLISTYSPTPSGPVTYHPRARQVSYVAPGDQAGSVGGAGYARGAQVWRYVTALDVRGGGAEGTVVAFGDSLTDGVTATVGADRRWPDVLADRLAQRRDGPRYGVANLGISGNRLLSDGAGRPPGNPSGWSRFERDVLDRTGARVVVVALGINDILRTPHVTDPRHITEGLRDLTRRARARGLRVAGATLMPFHGHRGYRPALEEVRQAVNAEIRSGTVFDMVADFDHALRDPRHPRALHPHYDSGDHLHPSDAGYARMAGSLDLTALRGDAPAEL</sequence>
<dbReference type="GO" id="GO:0016787">
    <property type="term" value="F:hydrolase activity"/>
    <property type="evidence" value="ECO:0007669"/>
    <property type="project" value="UniProtKB-KW"/>
</dbReference>
<dbReference type="Proteomes" id="UP000186455">
    <property type="component" value="Unassembled WGS sequence"/>
</dbReference>
<evidence type="ECO:0000313" key="3">
    <source>
        <dbReference type="EMBL" id="OKH91204.1"/>
    </source>
</evidence>
<reference evidence="3 4" key="1">
    <citation type="submission" date="2015-06" db="EMBL/GenBank/DDBJ databases">
        <title>Cloning and characterization of the uncialamcin biosynthetic gene cluster.</title>
        <authorList>
            <person name="Yan X."/>
            <person name="Huang T."/>
            <person name="Ge H."/>
            <person name="Shen B."/>
        </authorList>
    </citation>
    <scope>NUCLEOTIDE SEQUENCE [LARGE SCALE GENOMIC DNA]</scope>
    <source>
        <strain evidence="3 4">DCA2648</strain>
    </source>
</reference>
<dbReference type="STRING" id="1048205.AB852_32750"/>
<evidence type="ECO:0000313" key="4">
    <source>
        <dbReference type="Proteomes" id="UP000186455"/>
    </source>
</evidence>
<evidence type="ECO:0000259" key="2">
    <source>
        <dbReference type="Pfam" id="PF13472"/>
    </source>
</evidence>
<dbReference type="SUPFAM" id="SSF52266">
    <property type="entry name" value="SGNH hydrolase"/>
    <property type="match status" value="1"/>
</dbReference>